<keyword evidence="7" id="KW-1185">Reference proteome</keyword>
<evidence type="ECO:0000256" key="1">
    <source>
        <dbReference type="ARBA" id="ARBA00007749"/>
    </source>
</evidence>
<accession>A0AA40JYS4</accession>
<evidence type="ECO:0000256" key="4">
    <source>
        <dbReference type="ARBA" id="ARBA00022833"/>
    </source>
</evidence>
<dbReference type="GO" id="GO:0046872">
    <property type="term" value="F:metal ion binding"/>
    <property type="evidence" value="ECO:0007669"/>
    <property type="project" value="UniProtKB-KW"/>
</dbReference>
<evidence type="ECO:0000259" key="5">
    <source>
        <dbReference type="SMART" id="SM00849"/>
    </source>
</evidence>
<keyword evidence="2" id="KW-0479">Metal-binding</keyword>
<reference evidence="6" key="1">
    <citation type="submission" date="2023-06" db="EMBL/GenBank/DDBJ databases">
        <title>Genome-scale phylogeny and comparative genomics of the fungal order Sordariales.</title>
        <authorList>
            <consortium name="Lawrence Berkeley National Laboratory"/>
            <person name="Hensen N."/>
            <person name="Bonometti L."/>
            <person name="Westerberg I."/>
            <person name="Brannstrom I.O."/>
            <person name="Guillou S."/>
            <person name="Cros-Aarteil S."/>
            <person name="Calhoun S."/>
            <person name="Haridas S."/>
            <person name="Kuo A."/>
            <person name="Mondo S."/>
            <person name="Pangilinan J."/>
            <person name="Riley R."/>
            <person name="LaButti K."/>
            <person name="Andreopoulos B."/>
            <person name="Lipzen A."/>
            <person name="Chen C."/>
            <person name="Yanf M."/>
            <person name="Daum C."/>
            <person name="Ng V."/>
            <person name="Clum A."/>
            <person name="Steindorff A."/>
            <person name="Ohm R."/>
            <person name="Martin F."/>
            <person name="Silar P."/>
            <person name="Natvig D."/>
            <person name="Lalanne C."/>
            <person name="Gautier V."/>
            <person name="Ament-velasquez S.L."/>
            <person name="Kruys A."/>
            <person name="Hutchinson M.I."/>
            <person name="Powell A.J."/>
            <person name="Barry K."/>
            <person name="Miller A.N."/>
            <person name="Grigoriev I.V."/>
            <person name="Debuchy R."/>
            <person name="Gladieux P."/>
            <person name="Thoren M.H."/>
            <person name="Johannesson H."/>
        </authorList>
    </citation>
    <scope>NUCLEOTIDE SEQUENCE</scope>
    <source>
        <strain evidence="6">SMH3187-1</strain>
    </source>
</reference>
<dbReference type="Gene3D" id="3.60.15.10">
    <property type="entry name" value="Ribonuclease Z/Hydroxyacylglutathione hydrolase-like"/>
    <property type="match status" value="1"/>
</dbReference>
<feature type="domain" description="Metallo-beta-lactamase" evidence="5">
    <location>
        <begin position="49"/>
        <end position="259"/>
    </location>
</feature>
<comment type="caution">
    <text evidence="6">The sequence shown here is derived from an EMBL/GenBank/DDBJ whole genome shotgun (WGS) entry which is preliminary data.</text>
</comment>
<organism evidence="6 7">
    <name type="scientific">Schizothecium vesticola</name>
    <dbReference type="NCBI Taxonomy" id="314040"/>
    <lineage>
        <taxon>Eukaryota</taxon>
        <taxon>Fungi</taxon>
        <taxon>Dikarya</taxon>
        <taxon>Ascomycota</taxon>
        <taxon>Pezizomycotina</taxon>
        <taxon>Sordariomycetes</taxon>
        <taxon>Sordariomycetidae</taxon>
        <taxon>Sordariales</taxon>
        <taxon>Schizotheciaceae</taxon>
        <taxon>Schizothecium</taxon>
    </lineage>
</organism>
<comment type="similarity">
    <text evidence="1">Belongs to the metallo-beta-lactamase superfamily.</text>
</comment>
<sequence length="370" mass="40668">MSQRRLFDVPPGAVARVSIIDSTVRLGGVLDFLLVIPKLEGFDALPTLPSLSFLIESPTGKKALFDLAVPFDPLNSYAPAVVEAFLASGFDARVDKHVADILKDGGVNLNSINSVIWSHYHYDHIGDIRTFPLTTELVVGPGFSKAYLPGYPTNPNSTLRDSYFTNRTLREIPFITPLRAGPFHAYDFFSDGSFYLLDTPGHTTGHIAGLARTTTNPDTFIFLGGDLCHYSGHIRPSPYKPIPPGIKVPVPNSNHSHGHVHGAGIPCPGAITAKDFEHLNIKRNRKPDEPFFDPVLGEDLPLMKETIIKAETADADSDVWFVAAHDPKILEVAEVFPKTANAWKRKGWGEKVHWAFLKDLVSAVEVDRDS</sequence>
<keyword evidence="4" id="KW-0862">Zinc</keyword>
<dbReference type="InterPro" id="IPR036866">
    <property type="entry name" value="RibonucZ/Hydroxyglut_hydro"/>
</dbReference>
<dbReference type="InterPro" id="IPR001279">
    <property type="entry name" value="Metallo-B-lactamas"/>
</dbReference>
<dbReference type="SMART" id="SM00849">
    <property type="entry name" value="Lactamase_B"/>
    <property type="match status" value="1"/>
</dbReference>
<dbReference type="EMBL" id="JAUKUD010000006">
    <property type="protein sequence ID" value="KAK0740339.1"/>
    <property type="molecule type" value="Genomic_DNA"/>
</dbReference>
<gene>
    <name evidence="6" type="ORF">B0T18DRAFT_470974</name>
</gene>
<dbReference type="GO" id="GO:0016787">
    <property type="term" value="F:hydrolase activity"/>
    <property type="evidence" value="ECO:0007669"/>
    <property type="project" value="UniProtKB-KW"/>
</dbReference>
<dbReference type="PANTHER" id="PTHR42978:SF5">
    <property type="entry name" value="METALLO-BETA-LACTAMASE DOMAIN-CONTAINING PROTEIN"/>
    <property type="match status" value="1"/>
</dbReference>
<dbReference type="AlphaFoldDB" id="A0AA40JYS4"/>
<dbReference type="InterPro" id="IPR051013">
    <property type="entry name" value="MBL_superfamily_lactonases"/>
</dbReference>
<name>A0AA40JYS4_9PEZI</name>
<proteinExistence type="inferred from homology"/>
<dbReference type="SUPFAM" id="SSF56281">
    <property type="entry name" value="Metallo-hydrolase/oxidoreductase"/>
    <property type="match status" value="1"/>
</dbReference>
<evidence type="ECO:0000256" key="3">
    <source>
        <dbReference type="ARBA" id="ARBA00022801"/>
    </source>
</evidence>
<evidence type="ECO:0000313" key="6">
    <source>
        <dbReference type="EMBL" id="KAK0740339.1"/>
    </source>
</evidence>
<keyword evidence="3" id="KW-0378">Hydrolase</keyword>
<dbReference type="CDD" id="cd07730">
    <property type="entry name" value="metallo-hydrolase-like_MBL-fold"/>
    <property type="match status" value="1"/>
</dbReference>
<dbReference type="Pfam" id="PF00753">
    <property type="entry name" value="Lactamase_B"/>
    <property type="match status" value="1"/>
</dbReference>
<evidence type="ECO:0000256" key="2">
    <source>
        <dbReference type="ARBA" id="ARBA00022723"/>
    </source>
</evidence>
<evidence type="ECO:0000313" key="7">
    <source>
        <dbReference type="Proteomes" id="UP001172155"/>
    </source>
</evidence>
<dbReference type="Proteomes" id="UP001172155">
    <property type="component" value="Unassembled WGS sequence"/>
</dbReference>
<dbReference type="PANTHER" id="PTHR42978">
    <property type="entry name" value="QUORUM-QUENCHING LACTONASE YTNP-RELATED-RELATED"/>
    <property type="match status" value="1"/>
</dbReference>
<protein>
    <submittedName>
        <fullName evidence="6">Beta-lactamase-like protein</fullName>
    </submittedName>
</protein>